<evidence type="ECO:0000313" key="3">
    <source>
        <dbReference type="Proteomes" id="UP001165121"/>
    </source>
</evidence>
<keyword evidence="3" id="KW-1185">Reference proteome</keyword>
<name>A0A9W6TL67_9STRA</name>
<sequence length="109" mass="11704">MLPRCNEICATVAEPLFATASFRLGRNALVTRNEPAALTSKSFIKSALETSKRPEPALLMTKSIGSSFSCSAALTIEFSSVTSSETTLKTASSFSYRTTTPSELQHQPP</sequence>
<feature type="region of interest" description="Disordered" evidence="1">
    <location>
        <begin position="82"/>
        <end position="109"/>
    </location>
</feature>
<comment type="caution">
    <text evidence="2">The sequence shown here is derived from an EMBL/GenBank/DDBJ whole genome shotgun (WGS) entry which is preliminary data.</text>
</comment>
<organism evidence="2 3">
    <name type="scientific">Phytophthora fragariaefolia</name>
    <dbReference type="NCBI Taxonomy" id="1490495"/>
    <lineage>
        <taxon>Eukaryota</taxon>
        <taxon>Sar</taxon>
        <taxon>Stramenopiles</taxon>
        <taxon>Oomycota</taxon>
        <taxon>Peronosporomycetes</taxon>
        <taxon>Peronosporales</taxon>
        <taxon>Peronosporaceae</taxon>
        <taxon>Phytophthora</taxon>
    </lineage>
</organism>
<accession>A0A9W6TL67</accession>
<dbReference type="EMBL" id="BSXT01000013">
    <property type="protein sequence ID" value="GMF14810.1"/>
    <property type="molecule type" value="Genomic_DNA"/>
</dbReference>
<evidence type="ECO:0000313" key="2">
    <source>
        <dbReference type="EMBL" id="GMF14810.1"/>
    </source>
</evidence>
<reference evidence="2" key="1">
    <citation type="submission" date="2023-04" db="EMBL/GenBank/DDBJ databases">
        <title>Phytophthora fragariaefolia NBRC 109709.</title>
        <authorList>
            <person name="Ichikawa N."/>
            <person name="Sato H."/>
            <person name="Tonouchi N."/>
        </authorList>
    </citation>
    <scope>NUCLEOTIDE SEQUENCE</scope>
    <source>
        <strain evidence="2">NBRC 109709</strain>
    </source>
</reference>
<dbReference type="Proteomes" id="UP001165121">
    <property type="component" value="Unassembled WGS sequence"/>
</dbReference>
<dbReference type="AlphaFoldDB" id="A0A9W6TL67"/>
<gene>
    <name evidence="2" type="ORF">Pfra01_000018900</name>
</gene>
<protein>
    <submittedName>
        <fullName evidence="2">Unnamed protein product</fullName>
    </submittedName>
</protein>
<proteinExistence type="predicted"/>
<evidence type="ECO:0000256" key="1">
    <source>
        <dbReference type="SAM" id="MobiDB-lite"/>
    </source>
</evidence>